<proteinExistence type="predicted"/>
<gene>
    <name evidence="7" type="ORF">E7V67_013975</name>
</gene>
<dbReference type="PROSITE" id="PS51007">
    <property type="entry name" value="CYTC"/>
    <property type="match status" value="2"/>
</dbReference>
<keyword evidence="3 4" id="KW-0408">Iron</keyword>
<dbReference type="Pfam" id="PF00034">
    <property type="entry name" value="Cytochrom_C"/>
    <property type="match status" value="1"/>
</dbReference>
<dbReference type="PANTHER" id="PTHR35008">
    <property type="entry name" value="BLL4482 PROTEIN-RELATED"/>
    <property type="match status" value="1"/>
</dbReference>
<evidence type="ECO:0000256" key="5">
    <source>
        <dbReference type="SAM" id="SignalP"/>
    </source>
</evidence>
<evidence type="ECO:0000313" key="7">
    <source>
        <dbReference type="EMBL" id="WUR16162.1"/>
    </source>
</evidence>
<evidence type="ECO:0000313" key="8">
    <source>
        <dbReference type="Proteomes" id="UP000321323"/>
    </source>
</evidence>
<dbReference type="InterPro" id="IPR051459">
    <property type="entry name" value="Cytochrome_c-type_DH"/>
</dbReference>
<feature type="domain" description="Cytochrome c" evidence="6">
    <location>
        <begin position="81"/>
        <end position="167"/>
    </location>
</feature>
<keyword evidence="8" id="KW-1185">Reference proteome</keyword>
<evidence type="ECO:0000256" key="1">
    <source>
        <dbReference type="ARBA" id="ARBA00022617"/>
    </source>
</evidence>
<feature type="domain" description="Cytochrome c" evidence="6">
    <location>
        <begin position="196"/>
        <end position="287"/>
    </location>
</feature>
<accession>A0ABZ1UU44</accession>
<keyword evidence="5" id="KW-0732">Signal</keyword>
<dbReference type="InterPro" id="IPR036909">
    <property type="entry name" value="Cyt_c-like_dom_sf"/>
</dbReference>
<dbReference type="PANTHER" id="PTHR35008:SF4">
    <property type="entry name" value="BLL4482 PROTEIN"/>
    <property type="match status" value="1"/>
</dbReference>
<evidence type="ECO:0000256" key="4">
    <source>
        <dbReference type="PROSITE-ProRule" id="PRU00433"/>
    </source>
</evidence>
<dbReference type="InterPro" id="IPR009056">
    <property type="entry name" value="Cyt_c-like_dom"/>
</dbReference>
<reference evidence="7 8" key="1">
    <citation type="journal article" date="2019" name="Int. J. Syst. Evol. Microbiol.">
        <title>The Draft Whole-Genome Sequence of the Antibiotic Producer Empedobacter haloabium ATCC 31962 Provides Indications for Its Taxonomic Reclassification.</title>
        <authorList>
            <person name="Miess H."/>
            <person name="Arlt P."/>
            <person name="Apel A.K."/>
            <person name="Weber T."/>
            <person name="Nieselt K."/>
            <person name="Hanssen F."/>
            <person name="Czemmel S."/>
            <person name="Nahnsen S."/>
            <person name="Gross H."/>
        </authorList>
    </citation>
    <scope>NUCLEOTIDE SEQUENCE [LARGE SCALE GENOMIC DNA]</scope>
    <source>
        <strain evidence="7 8">ATCC 31962</strain>
    </source>
</reference>
<feature type="signal peptide" evidence="5">
    <location>
        <begin position="1"/>
        <end position="19"/>
    </location>
</feature>
<evidence type="ECO:0000256" key="3">
    <source>
        <dbReference type="ARBA" id="ARBA00023004"/>
    </source>
</evidence>
<dbReference type="Proteomes" id="UP000321323">
    <property type="component" value="Chromosome"/>
</dbReference>
<evidence type="ECO:0000256" key="2">
    <source>
        <dbReference type="ARBA" id="ARBA00022723"/>
    </source>
</evidence>
<keyword evidence="1 4" id="KW-0349">Heme</keyword>
<evidence type="ECO:0000259" key="6">
    <source>
        <dbReference type="PROSITE" id="PS51007"/>
    </source>
</evidence>
<dbReference type="EMBL" id="CP136508">
    <property type="protein sequence ID" value="WUR16162.1"/>
    <property type="molecule type" value="Genomic_DNA"/>
</dbReference>
<keyword evidence="2 4" id="KW-0479">Metal-binding</keyword>
<dbReference type="SUPFAM" id="SSF46626">
    <property type="entry name" value="Cytochrome c"/>
    <property type="match status" value="2"/>
</dbReference>
<sequence length="292" mass="31392">MTRPFRSHALRVASASALAAVLGAAAVAALAGYAVFRGGWYDVAATRQHFQFVHTLLERAMQHSVAFHARDIEVPRQPGEAALLRGAHLYVRHCQQCHGGPGVAPLPFAQSMQPVPGPLVDAARRWRPPELYYITRHGIKMSGMPAWGARLAEPELWALVAFLGQLPHLTADGYRGMLGAAAPAAATAAAAPLPPPDRVRGRLVLTQYACQSCHLIPGVTGPATYVGPPLYDLARRSHLAGLLPNTADNLARWIRAPQAVHAQTTMPTLGVSERDARDMAAYLLTTREGSHQ</sequence>
<name>A0ABZ1UU44_9BURK</name>
<dbReference type="Gene3D" id="1.10.760.10">
    <property type="entry name" value="Cytochrome c-like domain"/>
    <property type="match status" value="2"/>
</dbReference>
<dbReference type="Pfam" id="PF13442">
    <property type="entry name" value="Cytochrome_CBB3"/>
    <property type="match status" value="1"/>
</dbReference>
<feature type="chain" id="PRO_5046645675" evidence="5">
    <location>
        <begin position="20"/>
        <end position="292"/>
    </location>
</feature>
<organism evidence="7 8">
    <name type="scientific">[Empedobacter] haloabium</name>
    <dbReference type="NCBI Taxonomy" id="592317"/>
    <lineage>
        <taxon>Bacteria</taxon>
        <taxon>Pseudomonadati</taxon>
        <taxon>Pseudomonadota</taxon>
        <taxon>Betaproteobacteria</taxon>
        <taxon>Burkholderiales</taxon>
        <taxon>Oxalobacteraceae</taxon>
        <taxon>Telluria group</taxon>
        <taxon>Telluria group incertae sedis</taxon>
    </lineage>
</organism>
<protein>
    <submittedName>
        <fullName evidence="7">C-type cytochrome</fullName>
    </submittedName>
</protein>